<dbReference type="PANTHER" id="PTHR42943:SF2">
    <property type="entry name" value="GLUTATHIONE S-TRANSFERASE KAPPA 1"/>
    <property type="match status" value="1"/>
</dbReference>
<protein>
    <submittedName>
        <fullName evidence="2">Bll0819 protein</fullName>
    </submittedName>
</protein>
<dbReference type="PANTHER" id="PTHR42943">
    <property type="entry name" value="GLUTATHIONE S-TRANSFERASE KAPPA"/>
    <property type="match status" value="1"/>
</dbReference>
<dbReference type="EMBL" id="CZQD01000015">
    <property type="protein sequence ID" value="CUS55958.1"/>
    <property type="molecule type" value="Genomic_DNA"/>
</dbReference>
<dbReference type="InterPro" id="IPR001853">
    <property type="entry name" value="DSBA-like_thioredoxin_dom"/>
</dbReference>
<dbReference type="SUPFAM" id="SSF52833">
    <property type="entry name" value="Thioredoxin-like"/>
    <property type="match status" value="1"/>
</dbReference>
<dbReference type="Pfam" id="PF01323">
    <property type="entry name" value="DSBA"/>
    <property type="match status" value="1"/>
</dbReference>
<proteinExistence type="predicted"/>
<evidence type="ECO:0000313" key="2">
    <source>
        <dbReference type="EMBL" id="CUS55958.1"/>
    </source>
</evidence>
<organism evidence="2">
    <name type="scientific">hydrothermal vent metagenome</name>
    <dbReference type="NCBI Taxonomy" id="652676"/>
    <lineage>
        <taxon>unclassified sequences</taxon>
        <taxon>metagenomes</taxon>
        <taxon>ecological metagenomes</taxon>
    </lineage>
</organism>
<dbReference type="InterPro" id="IPR036249">
    <property type="entry name" value="Thioredoxin-like_sf"/>
</dbReference>
<sequence length="243" mass="27494">MGVNSGLVKTAIRRQDDDMKTIDVFWSFRSPYSYLATKRLRSMSNAWDVRVRPRPVYPIAIRTPEFFSEIRPQWVPYLMRDIVRLSQYLGLPLGALNPDPVVMNMMTREISPDQPHIGRLTRMGILACEIGDAEGWAFMDEVSSLIWSGGAWTEGTALVEAAARAGFDLAELDSRQEAEKDRLEGLIAENQAAQDPHHWGVPLMVFEGEAFFGQDRLDVLEWRLEQSGVQRRSFKSSTSSLTG</sequence>
<accession>A0A160TY62</accession>
<dbReference type="InterPro" id="IPR051924">
    <property type="entry name" value="GST_Kappa/NadH"/>
</dbReference>
<dbReference type="PIRSF" id="PIRSF006386">
    <property type="entry name" value="HCCAis_GSTk"/>
    <property type="match status" value="1"/>
</dbReference>
<dbReference type="Gene3D" id="3.40.30.10">
    <property type="entry name" value="Glutaredoxin"/>
    <property type="match status" value="1"/>
</dbReference>
<reference evidence="2" key="1">
    <citation type="submission" date="2015-10" db="EMBL/GenBank/DDBJ databases">
        <authorList>
            <person name="Gilbert D.G."/>
        </authorList>
    </citation>
    <scope>NUCLEOTIDE SEQUENCE</scope>
</reference>
<dbReference type="GO" id="GO:0016491">
    <property type="term" value="F:oxidoreductase activity"/>
    <property type="evidence" value="ECO:0007669"/>
    <property type="project" value="InterPro"/>
</dbReference>
<feature type="domain" description="DSBA-like thioredoxin" evidence="1">
    <location>
        <begin position="21"/>
        <end position="224"/>
    </location>
</feature>
<dbReference type="AlphaFoldDB" id="A0A160TY62"/>
<name>A0A160TY62_9ZZZZ</name>
<evidence type="ECO:0000259" key="1">
    <source>
        <dbReference type="Pfam" id="PF01323"/>
    </source>
</evidence>
<gene>
    <name evidence="2" type="ORF">MGWOODY_Hyp182</name>
</gene>
<dbReference type="InterPro" id="IPR014440">
    <property type="entry name" value="HCCAis_GSTk"/>
</dbReference>